<sequence length="524" mass="58364">MSSTSVTDFLEDTLKKCGGIGRFQWMIIASVLGGKVSITWSMLMMSFGGAIPNWSCQWGNQSSFTVILNGTNSTCSAPSNFSNFICARKTFDPSLHTVVSEWDLVCDRDWITQTITTIQMGGLLFGGLVAGQLADMLGRKPTYFLSMLMLFVFNLVAAFSTSWQMFASLRFLIGIGCGFYLTVFFTFTIEFISGKYRPMLMAIPSWPIFAAAFGGMTCLIHDWMYLHIATAVATAPWLFTWWSIPESFRWLVANCKVDRAKKIIERMARINKKPVPNLSRIDFLSKSVSNDGKKYTFFDVLKNRELLKKTVLLGVGWTSCGYAYYAINFGVQQLSGSLCLNLFLLSAVEIPAQSVTWFFNHYIGRKKTTVMFFMIASVAGFVVGWIQLLEVPNKGQLINGFALTSKLGVAAGWASIMLLTSESFPTVVRNMGYGIQNSVARIGAMIAPQIVYVSEHTTGVMYFLCGGVMFISTLCLIGVQETGKMSLTDTIEKKEKIYKQSRDIVITNETKDNKGSECEYSSHL</sequence>
<evidence type="ECO:0000256" key="3">
    <source>
        <dbReference type="ARBA" id="ARBA00022989"/>
    </source>
</evidence>
<feature type="transmembrane region" description="Helical" evidence="5">
    <location>
        <begin position="25"/>
        <end position="45"/>
    </location>
</feature>
<feature type="transmembrane region" description="Helical" evidence="5">
    <location>
        <begin position="459"/>
        <end position="479"/>
    </location>
</feature>
<dbReference type="InterPro" id="IPR036259">
    <property type="entry name" value="MFS_trans_sf"/>
</dbReference>
<feature type="domain" description="Major facilitator superfamily (MFS) profile" evidence="6">
    <location>
        <begin position="26"/>
        <end position="484"/>
    </location>
</feature>
<keyword evidence="2 5" id="KW-0812">Transmembrane</keyword>
<dbReference type="PROSITE" id="PS00216">
    <property type="entry name" value="SUGAR_TRANSPORT_1"/>
    <property type="match status" value="1"/>
</dbReference>
<dbReference type="PANTHER" id="PTHR24064">
    <property type="entry name" value="SOLUTE CARRIER FAMILY 22 MEMBER"/>
    <property type="match status" value="1"/>
</dbReference>
<evidence type="ECO:0000256" key="2">
    <source>
        <dbReference type="ARBA" id="ARBA00022692"/>
    </source>
</evidence>
<evidence type="ECO:0000256" key="1">
    <source>
        <dbReference type="ARBA" id="ARBA00004141"/>
    </source>
</evidence>
<proteinExistence type="predicted"/>
<protein>
    <submittedName>
        <fullName evidence="7">SLC22A4_5</fullName>
    </submittedName>
</protein>
<feature type="transmembrane region" description="Helical" evidence="5">
    <location>
        <begin position="370"/>
        <end position="388"/>
    </location>
</feature>
<keyword evidence="8" id="KW-1185">Reference proteome</keyword>
<dbReference type="OrthoDB" id="3936150at2759"/>
<dbReference type="GO" id="GO:0016020">
    <property type="term" value="C:membrane"/>
    <property type="evidence" value="ECO:0007669"/>
    <property type="project" value="UniProtKB-SubCell"/>
</dbReference>
<dbReference type="InterPro" id="IPR005828">
    <property type="entry name" value="MFS_sugar_transport-like"/>
</dbReference>
<feature type="transmembrane region" description="Helical" evidence="5">
    <location>
        <begin position="199"/>
        <end position="217"/>
    </location>
</feature>
<keyword evidence="4 5" id="KW-0472">Membrane</keyword>
<evidence type="ECO:0000256" key="4">
    <source>
        <dbReference type="ARBA" id="ARBA00023136"/>
    </source>
</evidence>
<feature type="transmembrane region" description="Helical" evidence="5">
    <location>
        <begin position="169"/>
        <end position="192"/>
    </location>
</feature>
<comment type="subcellular location">
    <subcellularLocation>
        <location evidence="1">Membrane</location>
        <topology evidence="1">Multi-pass membrane protein</topology>
    </subcellularLocation>
</comment>
<name>A0A6J8CHD7_MYTCO</name>
<dbReference type="GO" id="GO:0022857">
    <property type="term" value="F:transmembrane transporter activity"/>
    <property type="evidence" value="ECO:0007669"/>
    <property type="project" value="InterPro"/>
</dbReference>
<gene>
    <name evidence="7" type="ORF">MCOR_29214</name>
</gene>
<evidence type="ECO:0000313" key="7">
    <source>
        <dbReference type="EMBL" id="CAC5394467.1"/>
    </source>
</evidence>
<feature type="transmembrane region" description="Helical" evidence="5">
    <location>
        <begin position="110"/>
        <end position="131"/>
    </location>
</feature>
<dbReference type="SUPFAM" id="SSF103473">
    <property type="entry name" value="MFS general substrate transporter"/>
    <property type="match status" value="1"/>
</dbReference>
<feature type="transmembrane region" description="Helical" evidence="5">
    <location>
        <begin position="223"/>
        <end position="244"/>
    </location>
</feature>
<dbReference type="EMBL" id="CACVKT020005287">
    <property type="protein sequence ID" value="CAC5394467.1"/>
    <property type="molecule type" value="Genomic_DNA"/>
</dbReference>
<dbReference type="Pfam" id="PF00083">
    <property type="entry name" value="Sugar_tr"/>
    <property type="match status" value="1"/>
</dbReference>
<accession>A0A6J8CHD7</accession>
<evidence type="ECO:0000313" key="8">
    <source>
        <dbReference type="Proteomes" id="UP000507470"/>
    </source>
</evidence>
<dbReference type="Proteomes" id="UP000507470">
    <property type="component" value="Unassembled WGS sequence"/>
</dbReference>
<dbReference type="InterPro" id="IPR020846">
    <property type="entry name" value="MFS_dom"/>
</dbReference>
<dbReference type="Gene3D" id="1.20.1250.20">
    <property type="entry name" value="MFS general substrate transporter like domains"/>
    <property type="match status" value="1"/>
</dbReference>
<dbReference type="InterPro" id="IPR005829">
    <property type="entry name" value="Sugar_transporter_CS"/>
</dbReference>
<keyword evidence="3 5" id="KW-1133">Transmembrane helix</keyword>
<feature type="transmembrane region" description="Helical" evidence="5">
    <location>
        <begin position="400"/>
        <end position="419"/>
    </location>
</feature>
<dbReference type="PROSITE" id="PS00217">
    <property type="entry name" value="SUGAR_TRANSPORT_2"/>
    <property type="match status" value="1"/>
</dbReference>
<dbReference type="AlphaFoldDB" id="A0A6J8CHD7"/>
<feature type="transmembrane region" description="Helical" evidence="5">
    <location>
        <begin position="143"/>
        <end position="163"/>
    </location>
</feature>
<evidence type="ECO:0000259" key="6">
    <source>
        <dbReference type="PROSITE" id="PS50850"/>
    </source>
</evidence>
<dbReference type="PROSITE" id="PS50850">
    <property type="entry name" value="MFS"/>
    <property type="match status" value="1"/>
</dbReference>
<feature type="transmembrane region" description="Helical" evidence="5">
    <location>
        <begin position="310"/>
        <end position="327"/>
    </location>
</feature>
<organism evidence="7 8">
    <name type="scientific">Mytilus coruscus</name>
    <name type="common">Sea mussel</name>
    <dbReference type="NCBI Taxonomy" id="42192"/>
    <lineage>
        <taxon>Eukaryota</taxon>
        <taxon>Metazoa</taxon>
        <taxon>Spiralia</taxon>
        <taxon>Lophotrochozoa</taxon>
        <taxon>Mollusca</taxon>
        <taxon>Bivalvia</taxon>
        <taxon>Autobranchia</taxon>
        <taxon>Pteriomorphia</taxon>
        <taxon>Mytilida</taxon>
        <taxon>Mytiloidea</taxon>
        <taxon>Mytilidae</taxon>
        <taxon>Mytilinae</taxon>
        <taxon>Mytilus</taxon>
    </lineage>
</organism>
<reference evidence="7 8" key="1">
    <citation type="submission" date="2020-06" db="EMBL/GenBank/DDBJ databases">
        <authorList>
            <person name="Li R."/>
            <person name="Bekaert M."/>
        </authorList>
    </citation>
    <scope>NUCLEOTIDE SEQUENCE [LARGE SCALE GENOMIC DNA]</scope>
    <source>
        <strain evidence="8">wild</strain>
    </source>
</reference>
<evidence type="ECO:0000256" key="5">
    <source>
        <dbReference type="SAM" id="Phobius"/>
    </source>
</evidence>